<proteinExistence type="predicted"/>
<dbReference type="EMBL" id="LAZR01023355">
    <property type="protein sequence ID" value="KKL78771.1"/>
    <property type="molecule type" value="Genomic_DNA"/>
</dbReference>
<evidence type="ECO:0000313" key="1">
    <source>
        <dbReference type="EMBL" id="KKL78771.1"/>
    </source>
</evidence>
<sequence>MARQHGVTTNTSSRLVLDAGALYLDYDEGGQALIGATRGGATFTVEQEIREIEIDGALGPIKNLRRITRAVPKLTCTLLEMTLAQFKRMIPASASTSSAPHDVITRITNVLAAGDYLTNVAIVAEMSGQTNPVIVKVKNALFTGPFSLTTTDQDEGTVPVEVEGHYLDTDLDTEPWEIKFPQS</sequence>
<comment type="caution">
    <text evidence="1">The sequence shown here is derived from an EMBL/GenBank/DDBJ whole genome shotgun (WGS) entry which is preliminary data.</text>
</comment>
<name>A0A0F9FJZ1_9ZZZZ</name>
<organism evidence="1">
    <name type="scientific">marine sediment metagenome</name>
    <dbReference type="NCBI Taxonomy" id="412755"/>
    <lineage>
        <taxon>unclassified sequences</taxon>
        <taxon>metagenomes</taxon>
        <taxon>ecological metagenomes</taxon>
    </lineage>
</organism>
<dbReference type="AlphaFoldDB" id="A0A0F9FJZ1"/>
<reference evidence="1" key="1">
    <citation type="journal article" date="2015" name="Nature">
        <title>Complex archaea that bridge the gap between prokaryotes and eukaryotes.</title>
        <authorList>
            <person name="Spang A."/>
            <person name="Saw J.H."/>
            <person name="Jorgensen S.L."/>
            <person name="Zaremba-Niedzwiedzka K."/>
            <person name="Martijn J."/>
            <person name="Lind A.E."/>
            <person name="van Eijk R."/>
            <person name="Schleper C."/>
            <person name="Guy L."/>
            <person name="Ettema T.J."/>
        </authorList>
    </citation>
    <scope>NUCLEOTIDE SEQUENCE</scope>
</reference>
<gene>
    <name evidence="1" type="ORF">LCGC14_2021490</name>
</gene>
<accession>A0A0F9FJZ1</accession>
<protein>
    <submittedName>
        <fullName evidence="1">Uncharacterized protein</fullName>
    </submittedName>
</protein>